<dbReference type="GO" id="GO:0004519">
    <property type="term" value="F:endonuclease activity"/>
    <property type="evidence" value="ECO:0007669"/>
    <property type="project" value="UniProtKB-KW"/>
</dbReference>
<dbReference type="InterPro" id="IPR011856">
    <property type="entry name" value="tRNA_endonuc-like_dom_sf"/>
</dbReference>
<dbReference type="STRING" id="117157.SAMN04489717_5235"/>
<dbReference type="OrthoDB" id="9794876at2"/>
<evidence type="ECO:0000256" key="2">
    <source>
        <dbReference type="HAMAP-Rule" id="MF_00048"/>
    </source>
</evidence>
<dbReference type="HAMAP" id="MF_00048">
    <property type="entry name" value="UPF0102"/>
    <property type="match status" value="1"/>
</dbReference>
<dbReference type="Proteomes" id="UP000198983">
    <property type="component" value="Chromosome I"/>
</dbReference>
<gene>
    <name evidence="3" type="ORF">SAMN04489717_5235</name>
</gene>
<dbReference type="Gene3D" id="3.40.1350.10">
    <property type="match status" value="1"/>
</dbReference>
<dbReference type="NCBIfam" id="NF009150">
    <property type="entry name" value="PRK12497.1-3"/>
    <property type="match status" value="1"/>
</dbReference>
<dbReference type="PANTHER" id="PTHR34039">
    <property type="entry name" value="UPF0102 PROTEIN YRAN"/>
    <property type="match status" value="1"/>
</dbReference>
<dbReference type="GO" id="GO:0003676">
    <property type="term" value="F:nucleic acid binding"/>
    <property type="evidence" value="ECO:0007669"/>
    <property type="project" value="InterPro"/>
</dbReference>
<reference evidence="3 4" key="1">
    <citation type="submission" date="2016-10" db="EMBL/GenBank/DDBJ databases">
        <authorList>
            <person name="de Groot N.N."/>
        </authorList>
    </citation>
    <scope>NUCLEOTIDE SEQUENCE [LARGE SCALE GENOMIC DNA]</scope>
    <source>
        <strain evidence="3 4">DSM 22024</strain>
    </source>
</reference>
<keyword evidence="3" id="KW-0378">Hydrolase</keyword>
<protein>
    <recommendedName>
        <fullName evidence="2">UPF0102 protein SAMN04489717_5235</fullName>
    </recommendedName>
</protein>
<dbReference type="EMBL" id="LT629732">
    <property type="protein sequence ID" value="SDT15081.1"/>
    <property type="molecule type" value="Genomic_DNA"/>
</dbReference>
<dbReference type="RefSeq" id="WP_092656171.1">
    <property type="nucleotide sequence ID" value="NZ_LT629732.1"/>
</dbReference>
<proteinExistence type="inferred from homology"/>
<sequence length="119" mass="13187">MRVKDLVGRHGEELAARHLQEAGFAVLARNWRCDIGEIDIVARDEQTLVVCEVKTRSGVMFGTPLEAVTAEKAARLRRLAARFLADHDLRPRAVRIDVVGILRRGSAPAQIEHVRGIDG</sequence>
<name>A0A1H1Y0X3_9ACTN</name>
<dbReference type="CDD" id="cd20736">
    <property type="entry name" value="PoNe_Nuclease"/>
    <property type="match status" value="1"/>
</dbReference>
<evidence type="ECO:0000313" key="4">
    <source>
        <dbReference type="Proteomes" id="UP000198983"/>
    </source>
</evidence>
<evidence type="ECO:0000256" key="1">
    <source>
        <dbReference type="ARBA" id="ARBA00006738"/>
    </source>
</evidence>
<keyword evidence="4" id="KW-1185">Reference proteome</keyword>
<accession>A0A1H1Y0X3</accession>
<dbReference type="PANTHER" id="PTHR34039:SF1">
    <property type="entry name" value="UPF0102 PROTEIN YRAN"/>
    <property type="match status" value="1"/>
</dbReference>
<evidence type="ECO:0000313" key="3">
    <source>
        <dbReference type="EMBL" id="SDT15081.1"/>
    </source>
</evidence>
<dbReference type="InterPro" id="IPR011335">
    <property type="entry name" value="Restrct_endonuc-II-like"/>
</dbReference>
<dbReference type="Pfam" id="PF02021">
    <property type="entry name" value="UPF0102"/>
    <property type="match status" value="1"/>
</dbReference>
<keyword evidence="3" id="KW-0540">Nuclease</keyword>
<organism evidence="3 4">
    <name type="scientific">Actinopolymorpha singaporensis</name>
    <dbReference type="NCBI Taxonomy" id="117157"/>
    <lineage>
        <taxon>Bacteria</taxon>
        <taxon>Bacillati</taxon>
        <taxon>Actinomycetota</taxon>
        <taxon>Actinomycetes</taxon>
        <taxon>Propionibacteriales</taxon>
        <taxon>Actinopolymorphaceae</taxon>
        <taxon>Actinopolymorpha</taxon>
    </lineage>
</organism>
<comment type="similarity">
    <text evidence="1 2">Belongs to the UPF0102 family.</text>
</comment>
<dbReference type="AlphaFoldDB" id="A0A1H1Y0X3"/>
<dbReference type="NCBIfam" id="NF009154">
    <property type="entry name" value="PRK12497.3-3"/>
    <property type="match status" value="1"/>
</dbReference>
<dbReference type="SUPFAM" id="SSF52980">
    <property type="entry name" value="Restriction endonuclease-like"/>
    <property type="match status" value="1"/>
</dbReference>
<keyword evidence="3" id="KW-0255">Endonuclease</keyword>
<dbReference type="InterPro" id="IPR003509">
    <property type="entry name" value="UPF0102_YraN-like"/>
</dbReference>